<dbReference type="FunFam" id="3.30.420.10:FF:000010">
    <property type="entry name" value="DNA polymerase epsilon catalytic subunit"/>
    <property type="match status" value="1"/>
</dbReference>
<evidence type="ECO:0000256" key="15">
    <source>
        <dbReference type="ARBA" id="ARBA00023242"/>
    </source>
</evidence>
<evidence type="ECO:0000256" key="14">
    <source>
        <dbReference type="ARBA" id="ARBA00023125"/>
    </source>
</evidence>
<keyword evidence="8 17" id="KW-0479">Metal-binding</keyword>
<comment type="catalytic activity">
    <reaction evidence="16 17">
        <text>DNA(n) + a 2'-deoxyribonucleoside 5'-triphosphate = DNA(n+1) + diphosphate</text>
        <dbReference type="Rhea" id="RHEA:22508"/>
        <dbReference type="Rhea" id="RHEA-COMP:17339"/>
        <dbReference type="Rhea" id="RHEA-COMP:17340"/>
        <dbReference type="ChEBI" id="CHEBI:33019"/>
        <dbReference type="ChEBI" id="CHEBI:61560"/>
        <dbReference type="ChEBI" id="CHEBI:173112"/>
        <dbReference type="EC" id="2.7.7.7"/>
    </reaction>
</comment>
<dbReference type="FunFam" id="3.90.1600.10:FF:000006">
    <property type="entry name" value="DNA polymerase epsilon catalytic subunit"/>
    <property type="match status" value="1"/>
</dbReference>
<evidence type="ECO:0000313" key="19">
    <source>
        <dbReference type="EMBL" id="ODV64406.1"/>
    </source>
</evidence>
<dbReference type="SUPFAM" id="SSF53098">
    <property type="entry name" value="Ribonuclease H-like"/>
    <property type="match status" value="1"/>
</dbReference>
<keyword evidence="20" id="KW-1185">Reference proteome</keyword>
<dbReference type="Pfam" id="PF03104">
    <property type="entry name" value="DNA_pol_B_exo1"/>
    <property type="match status" value="1"/>
</dbReference>
<comment type="subcellular location">
    <subcellularLocation>
        <location evidence="2 17">Nucleus</location>
    </subcellularLocation>
</comment>
<dbReference type="CDD" id="cd05535">
    <property type="entry name" value="POLBc_epsilon"/>
    <property type="match status" value="1"/>
</dbReference>
<sequence length="2144" mass="247757">MGFHRFDSGPKKTGWLVNIHPATIFNENDSRLLGYSAVDLYFLDKEGGTFKSSVLYDPYFLLSCSNTNYQNEVEEFLTKKLEGLLKKILKISKEDLKLTNHLIGIQRSYLKISFHNVSDLIEARRIINQILASNKKTNKMKDIYQSIADLDNFNDNDYESFSKNIYNSNSFNKNNSSTGINASQFIDDIREYDVPYHVRVAIDKNIRVGKWYSVDPNGDSENNIILTELDLVVPADPVILAYDIETTKAPLKFPNSSVDQIMMISYMIDGQGYLITNREIISKDIEDFEYTPKPEYQGLFEIYNAPNEFELIKYFFQHIRDVQPTVIATFNGDFFDWPFVEARADYHSISMFDEIGFRKDSEGEYKSTYCAHMDCYKWVKRDSYLPQGSQGLKAVTLAKLGYNPLELDPELMTPYAIEQPQILSEYSVSDAVATYYLYYKYVHPFIFSLATIIPLNPDEVLRKGTGTLCEMLLMVQAYVHGIVFPNKHIDTLEKFYDGHLLESETYVGGHVESLETGVFRADLNYDFKIDTTVIDEFLEMLPGIIKFCVTVENKKSMDDIVNYQEVYTEMKNRLLKFKSKPKLFEKPSIYHVDVASMYPNIMISNRLQPDSIKFEKDCALCEFNTAGKDCDRKLTWSWRGEFYPTKMNEYNMIKRALQNESFQSLQGNQQKEFNNLVYGDQMHYLKKNLNSYSRKVYHRITVTETIKKESIVCQKENPFYINTVRDFRDRRYTYKKKAKEWKQKASKVDHDDHHTLEEVRKMIVTYDSLQLAHKVILNSFYGYVMRKGSRWYSMEMAGITCLTGATIIQMARSVVERFGRPLELDTDGIWCIIPSSFPDDFTIKLKKGKISLSFLCSMLNYLVHQKFTNHQYYELKNKERFEYAVKKENSIFFELDGPYRAMVLPTSKEEGKGIKKRYAVFNFDGSISELKGFELKRRGELQLIKNFQSDIFKVFLEGKTLEECYLSVGGIANRWLDVLETKGKMLEDEDLIELISENRNMSRPLASYKGQKSTSITTATRLGEFLGFETVKDAGLKCSYIISTKPRGSPITERAVPVAIFSADISQKRMFLRKWLADFSLEDFDPRNIIDWSYYRERLASTIQKIITIPAAMQNVINPVPRVLHPDWLQKKIFTSKDAKKQSSLAGFLTKGKVSAIIPEPEDIEDFGKQTGVKKTAKVLSNKRKAKQAENEDMDDDELIGPCPKIDEDYVGWLMFQKKIWIKQNEKLQTQERLFGKATKYVSESVRNMMLKQVELYANETWQILEYKATSIPGNVIAFALINNNIHQVKLQVPKTVYLNIKTNPAPRMDIPKCEIEKVKKELPNGSPNNQLYKAVLPESVFITESSRPGGYFEKNVEEIYESHVNTLERLMIELGTCCQFDSSKIGSLSKGLSEGIHVSDLRLANNSSYLSRSFVNVVYLLHIFSNQYEIFVLFVGFENKAYVLVLKPSHNSQNLTSKIEREYGVLYKENEKKISSFQNIIEYSNDMEFDVSYFSDSKKLDKKVGSLCSKIFDERGRSSIMVFQSPFVSKVLKSIKVLGNFPVIKLASSEVKLSVLQWQTGIVSNFLKSYFSLGTVLSELISFSRYSNIPICNLPLNNIGFLIDIEYSRMLSKGDVVLWWSKNTIPDHGGSEKDQIIPMTETFEFPSMNKGEVYETVSIEVSVSNLIVNTLLSSSLVNEAEGADLANSDVFENNVINDQGTLAEDSFSSKALGILKKIVKRWWEDALLGDRNGDLMIHNFVLWLQTSKSYLYDPVLHYHIENLSKKVFLQLIKKFQEMGTYVFYANRGKLILNTSKLSLASSYAFCQYIIKAIRTNSLFHYLELSIVKYWDLVIWMDQYNYSGKYCEEIDEESDKDIVTMYESNWQLKRFLPLLLQGEFEDWVVVYLELLEAHKKKQCRINSASYIGKWGRKKKGAKGDEEEAEKLFESIRLALQQRIGALRRGQNEAMMNQKTRHEYDFPKFPISSEKQKDPTLMLVKFILAVYALSRKRNMEVSLLRRDLLNIFDVGEFNESAIFKNPGISLKLSSVVCQSCSYVKDIDFCRDTEQRIWICDSCGDKFNSIAIEEQLVALLQKWITTYCNQDLKCERCKKIRSDPLSKYCICSGSWGYTMDRKSVLKQIKLLEAVAIHFDFRILLECFSDL</sequence>
<dbReference type="GO" id="GO:0008622">
    <property type="term" value="C:epsilon DNA polymerase complex"/>
    <property type="evidence" value="ECO:0007669"/>
    <property type="project" value="EnsemblFungi"/>
</dbReference>
<evidence type="ECO:0000313" key="20">
    <source>
        <dbReference type="Proteomes" id="UP000095038"/>
    </source>
</evidence>
<dbReference type="GO" id="GO:0006287">
    <property type="term" value="P:base-excision repair, gap-filling"/>
    <property type="evidence" value="ECO:0007669"/>
    <property type="project" value="TreeGrafter"/>
</dbReference>
<dbReference type="Proteomes" id="UP000095038">
    <property type="component" value="Unassembled WGS sequence"/>
</dbReference>
<evidence type="ECO:0000256" key="9">
    <source>
        <dbReference type="ARBA" id="ARBA00022771"/>
    </source>
</evidence>
<evidence type="ECO:0000256" key="16">
    <source>
        <dbReference type="ARBA" id="ARBA00049244"/>
    </source>
</evidence>
<evidence type="ECO:0000256" key="12">
    <source>
        <dbReference type="ARBA" id="ARBA00023004"/>
    </source>
</evidence>
<dbReference type="Gene3D" id="1.10.132.60">
    <property type="entry name" value="DNA polymerase family B, C-terminal domain"/>
    <property type="match status" value="1"/>
</dbReference>
<dbReference type="GO" id="GO:0035822">
    <property type="term" value="P:gene conversion"/>
    <property type="evidence" value="ECO:0007669"/>
    <property type="project" value="EnsemblFungi"/>
</dbReference>
<dbReference type="GO" id="GO:0007064">
    <property type="term" value="P:mitotic sister chromatid cohesion"/>
    <property type="evidence" value="ECO:0007669"/>
    <property type="project" value="EnsemblFungi"/>
</dbReference>
<dbReference type="CDD" id="cd05779">
    <property type="entry name" value="DNA_polB_epsilon_exo"/>
    <property type="match status" value="1"/>
</dbReference>
<dbReference type="InterPro" id="IPR006133">
    <property type="entry name" value="DNA-dir_DNA_pol_B_exonuc"/>
</dbReference>
<dbReference type="GO" id="GO:0008310">
    <property type="term" value="F:single-stranded DNA 3'-5' DNA exonuclease activity"/>
    <property type="evidence" value="ECO:0007669"/>
    <property type="project" value="EnsemblFungi"/>
</dbReference>
<dbReference type="STRING" id="1344418.A0A1D2VS28"/>
<dbReference type="Pfam" id="PF00136">
    <property type="entry name" value="DNA_pol_B"/>
    <property type="match status" value="1"/>
</dbReference>
<feature type="domain" description="DNA polymerase epsilon catalytic subunit A C-terminal" evidence="18">
    <location>
        <begin position="1455"/>
        <end position="1845"/>
    </location>
</feature>
<dbReference type="Pfam" id="PF22912">
    <property type="entry name" value="zf-DPOE"/>
    <property type="match status" value="1"/>
</dbReference>
<dbReference type="SMART" id="SM00486">
    <property type="entry name" value="POLBc"/>
    <property type="match status" value="1"/>
</dbReference>
<dbReference type="GO" id="GO:0006272">
    <property type="term" value="P:leading strand elongation"/>
    <property type="evidence" value="ECO:0007669"/>
    <property type="project" value="EnsemblFungi"/>
</dbReference>
<dbReference type="GO" id="GO:0000166">
    <property type="term" value="F:nucleotide binding"/>
    <property type="evidence" value="ECO:0007669"/>
    <property type="project" value="InterPro"/>
</dbReference>
<name>A0A1D2VS28_9ASCO</name>
<evidence type="ECO:0000256" key="1">
    <source>
        <dbReference type="ARBA" id="ARBA00001966"/>
    </source>
</evidence>
<comment type="cofactor">
    <cofactor evidence="1 17">
        <name>[4Fe-4S] cluster</name>
        <dbReference type="ChEBI" id="CHEBI:49883"/>
    </cofactor>
</comment>
<dbReference type="GO" id="GO:0032183">
    <property type="term" value="F:SUMO binding"/>
    <property type="evidence" value="ECO:0007669"/>
    <property type="project" value="EnsemblFungi"/>
</dbReference>
<dbReference type="SMART" id="SM01159">
    <property type="entry name" value="DUF1744"/>
    <property type="match status" value="1"/>
</dbReference>
<evidence type="ECO:0000259" key="18">
    <source>
        <dbReference type="SMART" id="SM01159"/>
    </source>
</evidence>
<evidence type="ECO:0000256" key="7">
    <source>
        <dbReference type="ARBA" id="ARBA00022705"/>
    </source>
</evidence>
<evidence type="ECO:0000256" key="2">
    <source>
        <dbReference type="ARBA" id="ARBA00004123"/>
    </source>
</evidence>
<dbReference type="Gene3D" id="3.90.1600.10">
    <property type="entry name" value="Palm domain of DNA polymerase"/>
    <property type="match status" value="1"/>
</dbReference>
<dbReference type="GO" id="GO:0031573">
    <property type="term" value="P:mitotic intra-S DNA damage checkpoint signaling"/>
    <property type="evidence" value="ECO:0007669"/>
    <property type="project" value="EnsemblFungi"/>
</dbReference>
<evidence type="ECO:0000256" key="5">
    <source>
        <dbReference type="ARBA" id="ARBA00022679"/>
    </source>
</evidence>
<reference evidence="20" key="1">
    <citation type="submission" date="2016-05" db="EMBL/GenBank/DDBJ databases">
        <title>Comparative genomics of biotechnologically important yeasts.</title>
        <authorList>
            <consortium name="DOE Joint Genome Institute"/>
            <person name="Riley R."/>
            <person name="Haridas S."/>
            <person name="Wolfe K.H."/>
            <person name="Lopes M.R."/>
            <person name="Hittinger C.T."/>
            <person name="Goker M."/>
            <person name="Salamov A."/>
            <person name="Wisecaver J."/>
            <person name="Long T.M."/>
            <person name="Aerts A.L."/>
            <person name="Barry K."/>
            <person name="Choi C."/>
            <person name="Clum A."/>
            <person name="Coughlan A.Y."/>
            <person name="Deshpande S."/>
            <person name="Douglass A.P."/>
            <person name="Hanson S.J."/>
            <person name="Klenk H.-P."/>
            <person name="Labutti K."/>
            <person name="Lapidus A."/>
            <person name="Lindquist E."/>
            <person name="Lipzen A."/>
            <person name="Meier-Kolthoff J.P."/>
            <person name="Ohm R.A."/>
            <person name="Otillar R.P."/>
            <person name="Pangilinan J."/>
            <person name="Peng Y."/>
            <person name="Rokas A."/>
            <person name="Rosa C.A."/>
            <person name="Scheuner C."/>
            <person name="Sibirny A.A."/>
            <person name="Slot J.C."/>
            <person name="Stielow J.B."/>
            <person name="Sun H."/>
            <person name="Kurtzman C.P."/>
            <person name="Blackwell M."/>
            <person name="Grigoriev I.V."/>
            <person name="Jeffries T.W."/>
        </authorList>
    </citation>
    <scope>NUCLEOTIDE SEQUENCE [LARGE SCALE GENOMIC DNA]</scope>
    <source>
        <strain evidence="20">DSM 1968</strain>
    </source>
</reference>
<evidence type="ECO:0000256" key="11">
    <source>
        <dbReference type="ARBA" id="ARBA00022932"/>
    </source>
</evidence>
<dbReference type="PANTHER" id="PTHR10670:SF0">
    <property type="entry name" value="DNA POLYMERASE EPSILON CATALYTIC SUBUNIT A"/>
    <property type="match status" value="1"/>
</dbReference>
<evidence type="ECO:0000256" key="13">
    <source>
        <dbReference type="ARBA" id="ARBA00023014"/>
    </source>
</evidence>
<dbReference type="InterPro" id="IPR042087">
    <property type="entry name" value="DNA_pol_B_thumb"/>
</dbReference>
<accession>A0A1D2VS28</accession>
<dbReference type="EMBL" id="KV454475">
    <property type="protein sequence ID" value="ODV64406.1"/>
    <property type="molecule type" value="Genomic_DNA"/>
</dbReference>
<keyword evidence="9 17" id="KW-0863">Zinc-finger</keyword>
<protein>
    <recommendedName>
        <fullName evidence="17">DNA polymerase epsilon catalytic subunit</fullName>
        <ecNumber evidence="17">2.7.7.7</ecNumber>
    </recommendedName>
</protein>
<dbReference type="FunCoup" id="A0A1D2VS28">
    <property type="interactions" value="727"/>
</dbReference>
<dbReference type="Pfam" id="PF08490">
    <property type="entry name" value="DUF1744"/>
    <property type="match status" value="1"/>
</dbReference>
<dbReference type="GO" id="GO:0003887">
    <property type="term" value="F:DNA-directed DNA polymerase activity"/>
    <property type="evidence" value="ECO:0007669"/>
    <property type="project" value="UniProtKB-KW"/>
</dbReference>
<dbReference type="GO" id="GO:0008270">
    <property type="term" value="F:zinc ion binding"/>
    <property type="evidence" value="ECO:0007669"/>
    <property type="project" value="UniProtKB-KW"/>
</dbReference>
<evidence type="ECO:0000256" key="4">
    <source>
        <dbReference type="ARBA" id="ARBA00022485"/>
    </source>
</evidence>
<dbReference type="GO" id="GO:0051539">
    <property type="term" value="F:4 iron, 4 sulfur cluster binding"/>
    <property type="evidence" value="ECO:0007669"/>
    <property type="project" value="UniProtKB-KW"/>
</dbReference>
<dbReference type="InterPro" id="IPR054475">
    <property type="entry name" value="Znf-DPOE"/>
</dbReference>
<keyword evidence="14 17" id="KW-0238">DNA-binding</keyword>
<dbReference type="GO" id="GO:0045004">
    <property type="term" value="P:DNA replication proofreading"/>
    <property type="evidence" value="ECO:0007669"/>
    <property type="project" value="EnsemblFungi"/>
</dbReference>
<dbReference type="GeneID" id="30967992"/>
<dbReference type="Pfam" id="PF22634">
    <property type="entry name" value="POL2_thumb"/>
    <property type="match status" value="1"/>
</dbReference>
<dbReference type="GO" id="GO:0006297">
    <property type="term" value="P:nucleotide-excision repair, DNA gap filling"/>
    <property type="evidence" value="ECO:0007669"/>
    <property type="project" value="EnsemblFungi"/>
</dbReference>
<keyword evidence="7 17" id="KW-0235">DNA replication</keyword>
<dbReference type="Gene3D" id="3.30.342.10">
    <property type="entry name" value="DNA Polymerase, chain B, domain 1"/>
    <property type="match status" value="1"/>
</dbReference>
<dbReference type="OrthoDB" id="10060449at2759"/>
<keyword evidence="10 17" id="KW-0862">Zinc</keyword>
<dbReference type="RefSeq" id="XP_020050713.1">
    <property type="nucleotide sequence ID" value="XM_020194356.1"/>
</dbReference>
<dbReference type="FunFam" id="1.10.132.60:FF:000002">
    <property type="entry name" value="DNA polymerase epsilon catalytic subunit"/>
    <property type="match status" value="1"/>
</dbReference>
<gene>
    <name evidence="19" type="ORF">ASCRUDRAFT_79254</name>
</gene>
<dbReference type="GO" id="GO:0043596">
    <property type="term" value="C:nuclear replication fork"/>
    <property type="evidence" value="ECO:0007669"/>
    <property type="project" value="EnsemblFungi"/>
</dbReference>
<evidence type="ECO:0000256" key="8">
    <source>
        <dbReference type="ARBA" id="ARBA00022723"/>
    </source>
</evidence>
<evidence type="ECO:0000256" key="10">
    <source>
        <dbReference type="ARBA" id="ARBA00022833"/>
    </source>
</evidence>
<dbReference type="InterPro" id="IPR006172">
    <property type="entry name" value="DNA-dir_DNA_pol_B"/>
</dbReference>
<dbReference type="InterPro" id="IPR023211">
    <property type="entry name" value="DNA_pol_palm_dom_sf"/>
</dbReference>
<dbReference type="GO" id="GO:0003690">
    <property type="term" value="F:double-stranded DNA binding"/>
    <property type="evidence" value="ECO:0007669"/>
    <property type="project" value="EnsemblFungi"/>
</dbReference>
<keyword evidence="4 17" id="KW-0004">4Fe-4S</keyword>
<organism evidence="19 20">
    <name type="scientific">Ascoidea rubescens DSM 1968</name>
    <dbReference type="NCBI Taxonomy" id="1344418"/>
    <lineage>
        <taxon>Eukaryota</taxon>
        <taxon>Fungi</taxon>
        <taxon>Dikarya</taxon>
        <taxon>Ascomycota</taxon>
        <taxon>Saccharomycotina</taxon>
        <taxon>Saccharomycetes</taxon>
        <taxon>Ascoideaceae</taxon>
        <taxon>Ascoidea</taxon>
    </lineage>
</organism>
<dbReference type="PANTHER" id="PTHR10670">
    <property type="entry name" value="DNA POLYMERASE EPSILON CATALYTIC SUBUNIT A"/>
    <property type="match status" value="1"/>
</dbReference>
<keyword evidence="13 17" id="KW-0411">Iron-sulfur</keyword>
<dbReference type="InterPro" id="IPR029703">
    <property type="entry name" value="POL2"/>
</dbReference>
<dbReference type="GO" id="GO:0006303">
    <property type="term" value="P:double-strand break repair via nonhomologous end joining"/>
    <property type="evidence" value="ECO:0007669"/>
    <property type="project" value="EnsemblFungi"/>
</dbReference>
<dbReference type="GO" id="GO:0003697">
    <property type="term" value="F:single-stranded DNA binding"/>
    <property type="evidence" value="ECO:0007669"/>
    <property type="project" value="EnsemblFungi"/>
</dbReference>
<evidence type="ECO:0000256" key="3">
    <source>
        <dbReference type="ARBA" id="ARBA00005755"/>
    </source>
</evidence>
<dbReference type="InParanoid" id="A0A1D2VS28"/>
<dbReference type="InterPro" id="IPR055191">
    <property type="entry name" value="POL2_thumb"/>
</dbReference>
<keyword evidence="5 17" id="KW-0808">Transferase</keyword>
<keyword evidence="11 17" id="KW-0239">DNA-directed DNA polymerase</keyword>
<proteinExistence type="inferred from homology"/>
<dbReference type="Gene3D" id="3.30.420.10">
    <property type="entry name" value="Ribonuclease H-like superfamily/Ribonuclease H"/>
    <property type="match status" value="1"/>
</dbReference>
<comment type="similarity">
    <text evidence="3 17">Belongs to the DNA polymerase type-B family.</text>
</comment>
<dbReference type="GO" id="GO:0042276">
    <property type="term" value="P:error-prone translesion synthesis"/>
    <property type="evidence" value="ECO:0007669"/>
    <property type="project" value="EnsemblFungi"/>
</dbReference>
<dbReference type="InterPro" id="IPR012337">
    <property type="entry name" value="RNaseH-like_sf"/>
</dbReference>
<dbReference type="GO" id="GO:0033314">
    <property type="term" value="P:mitotic DNA replication checkpoint signaling"/>
    <property type="evidence" value="ECO:0007669"/>
    <property type="project" value="EnsemblFungi"/>
</dbReference>
<comment type="function">
    <text evidence="17">DNA polymerase II participates in chromosomal DNA replication.</text>
</comment>
<dbReference type="InterPro" id="IPR013697">
    <property type="entry name" value="DNA_pol_e_suA_C"/>
</dbReference>
<keyword evidence="6 17" id="KW-0548">Nucleotidyltransferase</keyword>
<dbReference type="InterPro" id="IPR036397">
    <property type="entry name" value="RNaseH_sf"/>
</dbReference>
<evidence type="ECO:0000256" key="17">
    <source>
        <dbReference type="RuleBase" id="RU365029"/>
    </source>
</evidence>
<dbReference type="EC" id="2.7.7.7" evidence="17"/>
<keyword evidence="12 17" id="KW-0408">Iron</keyword>
<dbReference type="InterPro" id="IPR006134">
    <property type="entry name" value="DNA-dir_DNA_pol_B_multi_dom"/>
</dbReference>
<dbReference type="SUPFAM" id="SSF56672">
    <property type="entry name" value="DNA/RNA polymerases"/>
    <property type="match status" value="1"/>
</dbReference>
<evidence type="ECO:0000256" key="6">
    <source>
        <dbReference type="ARBA" id="ARBA00022695"/>
    </source>
</evidence>
<dbReference type="Pfam" id="PF23250">
    <property type="entry name" value="zf_DPOE_2"/>
    <property type="match status" value="1"/>
</dbReference>
<dbReference type="InterPro" id="IPR043502">
    <property type="entry name" value="DNA/RNA_pol_sf"/>
</dbReference>
<keyword evidence="15 17" id="KW-0539">Nucleus</keyword>